<protein>
    <submittedName>
        <fullName evidence="1">XRE family transcriptional regulator</fullName>
    </submittedName>
</protein>
<dbReference type="RefSeq" id="WP_167983582.1">
    <property type="nucleotide sequence ID" value="NZ_JAATEJ010000010.1"/>
</dbReference>
<dbReference type="Gene3D" id="1.10.260.40">
    <property type="entry name" value="lambda repressor-like DNA-binding domains"/>
    <property type="match status" value="1"/>
</dbReference>
<gene>
    <name evidence="1" type="ORF">HCN08_15155</name>
</gene>
<dbReference type="EMBL" id="JAATEJ010000010">
    <property type="protein sequence ID" value="NJP44722.1"/>
    <property type="molecule type" value="Genomic_DNA"/>
</dbReference>
<evidence type="ECO:0000313" key="1">
    <source>
        <dbReference type="EMBL" id="NJP44722.1"/>
    </source>
</evidence>
<reference evidence="1 2" key="1">
    <citation type="submission" date="2020-03" db="EMBL/GenBank/DDBJ databases">
        <title>WGS of actinomycetes isolated from Thailand.</title>
        <authorList>
            <person name="Thawai C."/>
        </authorList>
    </citation>
    <scope>NUCLEOTIDE SEQUENCE [LARGE SCALE GENOMIC DNA]</scope>
    <source>
        <strain evidence="1 2">PRB2-1</strain>
    </source>
</reference>
<keyword evidence="2" id="KW-1185">Reference proteome</keyword>
<name>A0ABX0ZPK5_9ACTN</name>
<sequence length="370" mass="40257">MAGQAPHGRSRTSNGAVAGYVLRLARESIPAVQSSFAEALGLDLATVQGWESGRRPLANMKAGALLALKRRLPHLGADQRLVGLLDAALDADRIIGAALDPRDRIGEHPLAGWVHNRQTAHMIAWAVNGTAPPAIGAREVRGRRGPVPAAPLLPPGERMQLFDHLRAMAEVASAADGGGMLLRRQSLYLASYDQGADAPAWTTHTLRSRRDVLSVRGWSEHWSEARSTATALARMGDPQPLRDFIGRSMAGDDRGEAANLNYWAYWLGAMPSQTEPDDSFMADRHLAGFDPVTLMRRLAQGMAEAPTYVDLYAHSVWVLLFARPWLPLADPAVAARLGRQVIHALEAQQVSAQTRRDLGAVQYLLTEHRV</sequence>
<evidence type="ECO:0000313" key="2">
    <source>
        <dbReference type="Proteomes" id="UP000734511"/>
    </source>
</evidence>
<organism evidence="1 2">
    <name type="scientific">Actinacidiphila epipremni</name>
    <dbReference type="NCBI Taxonomy" id="2053013"/>
    <lineage>
        <taxon>Bacteria</taxon>
        <taxon>Bacillati</taxon>
        <taxon>Actinomycetota</taxon>
        <taxon>Actinomycetes</taxon>
        <taxon>Kitasatosporales</taxon>
        <taxon>Streptomycetaceae</taxon>
        <taxon>Actinacidiphila</taxon>
    </lineage>
</organism>
<dbReference type="InterPro" id="IPR010982">
    <property type="entry name" value="Lambda_DNA-bd_dom_sf"/>
</dbReference>
<proteinExistence type="predicted"/>
<dbReference type="Proteomes" id="UP000734511">
    <property type="component" value="Unassembled WGS sequence"/>
</dbReference>
<accession>A0ABX0ZPK5</accession>
<comment type="caution">
    <text evidence="1">The sequence shown here is derived from an EMBL/GenBank/DDBJ whole genome shotgun (WGS) entry which is preliminary data.</text>
</comment>